<dbReference type="PROSITE" id="PS00518">
    <property type="entry name" value="ZF_RING_1"/>
    <property type="match status" value="1"/>
</dbReference>
<dbReference type="GO" id="GO:0008270">
    <property type="term" value="F:zinc ion binding"/>
    <property type="evidence" value="ECO:0007669"/>
    <property type="project" value="UniProtKB-KW"/>
</dbReference>
<dbReference type="SUPFAM" id="SSF57850">
    <property type="entry name" value="RING/U-box"/>
    <property type="match status" value="1"/>
</dbReference>
<gene>
    <name evidence="7" type="ORF">P171DRAFT_489123</name>
</gene>
<comment type="caution">
    <text evidence="7">The sequence shown here is derived from an EMBL/GenBank/DDBJ whole genome shotgun (WGS) entry which is preliminary data.</text>
</comment>
<keyword evidence="2 4" id="KW-0863">Zinc-finger</keyword>
<protein>
    <recommendedName>
        <fullName evidence="6">RING-type domain-containing protein</fullName>
    </recommendedName>
</protein>
<feature type="domain" description="RING-type" evidence="6">
    <location>
        <begin position="31"/>
        <end position="75"/>
    </location>
</feature>
<name>A0A9P4U8P8_9PLEO</name>
<sequence length="313" mass="34426">MSDQSTTLEHFIYSSTKTVQATRAYLLDKPCARCHRSTNIRVNLPTCSHRICSACLAGFESSQGSLGPIVCPACSAYWFTLPSVPKIEKRGKEIGHQTPGNAEAEKSMPTWTIDNLWLPQNSTLSNEASALPKSFTHDSLDNSDVSFTGTVGEVGSEDLDFEILRVQEQWKTFCAGQDGTIADAQSQQLRNGHYHPVPPVQSQPEINQNKEIKEECVFELEATEIRTNKSSMAEMASQNLEQPPIRDQEVVTDTSQIEESLSTIALAADKQAIKPIYSLAILLIMVYIVFEFVSGLVLAASSVLSMHKNTLGV</sequence>
<evidence type="ECO:0000256" key="4">
    <source>
        <dbReference type="PROSITE-ProRule" id="PRU00175"/>
    </source>
</evidence>
<keyword evidence="5" id="KW-0812">Transmembrane</keyword>
<dbReference type="EMBL" id="MU001507">
    <property type="protein sequence ID" value="KAF2440408.1"/>
    <property type="molecule type" value="Genomic_DNA"/>
</dbReference>
<proteinExistence type="predicted"/>
<dbReference type="OrthoDB" id="3792283at2759"/>
<keyword evidence="8" id="KW-1185">Reference proteome</keyword>
<dbReference type="InterPro" id="IPR017907">
    <property type="entry name" value="Znf_RING_CS"/>
</dbReference>
<keyword evidence="5" id="KW-0472">Membrane</keyword>
<keyword evidence="5" id="KW-1133">Transmembrane helix</keyword>
<feature type="transmembrane region" description="Helical" evidence="5">
    <location>
        <begin position="276"/>
        <end position="299"/>
    </location>
</feature>
<evidence type="ECO:0000313" key="7">
    <source>
        <dbReference type="EMBL" id="KAF2440408.1"/>
    </source>
</evidence>
<accession>A0A9P4U8P8</accession>
<evidence type="ECO:0000256" key="2">
    <source>
        <dbReference type="ARBA" id="ARBA00022771"/>
    </source>
</evidence>
<evidence type="ECO:0000313" key="8">
    <source>
        <dbReference type="Proteomes" id="UP000799764"/>
    </source>
</evidence>
<keyword evidence="1" id="KW-0479">Metal-binding</keyword>
<dbReference type="PROSITE" id="PS50089">
    <property type="entry name" value="ZF_RING_2"/>
    <property type="match status" value="1"/>
</dbReference>
<keyword evidence="3" id="KW-0862">Zinc</keyword>
<dbReference type="AlphaFoldDB" id="A0A9P4U8P8"/>
<reference evidence="7" key="1">
    <citation type="journal article" date="2020" name="Stud. Mycol.">
        <title>101 Dothideomycetes genomes: a test case for predicting lifestyles and emergence of pathogens.</title>
        <authorList>
            <person name="Haridas S."/>
            <person name="Albert R."/>
            <person name="Binder M."/>
            <person name="Bloem J."/>
            <person name="Labutti K."/>
            <person name="Salamov A."/>
            <person name="Andreopoulos B."/>
            <person name="Baker S."/>
            <person name="Barry K."/>
            <person name="Bills G."/>
            <person name="Bluhm B."/>
            <person name="Cannon C."/>
            <person name="Castanera R."/>
            <person name="Culley D."/>
            <person name="Daum C."/>
            <person name="Ezra D."/>
            <person name="Gonzalez J."/>
            <person name="Henrissat B."/>
            <person name="Kuo A."/>
            <person name="Liang C."/>
            <person name="Lipzen A."/>
            <person name="Lutzoni F."/>
            <person name="Magnuson J."/>
            <person name="Mondo S."/>
            <person name="Nolan M."/>
            <person name="Ohm R."/>
            <person name="Pangilinan J."/>
            <person name="Park H.-J."/>
            <person name="Ramirez L."/>
            <person name="Alfaro M."/>
            <person name="Sun H."/>
            <person name="Tritt A."/>
            <person name="Yoshinaga Y."/>
            <person name="Zwiers L.-H."/>
            <person name="Turgeon B."/>
            <person name="Goodwin S."/>
            <person name="Spatafora J."/>
            <person name="Crous P."/>
            <person name="Grigoriev I."/>
        </authorList>
    </citation>
    <scope>NUCLEOTIDE SEQUENCE</scope>
    <source>
        <strain evidence="7">CBS 690.94</strain>
    </source>
</reference>
<evidence type="ECO:0000256" key="1">
    <source>
        <dbReference type="ARBA" id="ARBA00022723"/>
    </source>
</evidence>
<evidence type="ECO:0000256" key="3">
    <source>
        <dbReference type="ARBA" id="ARBA00022833"/>
    </source>
</evidence>
<evidence type="ECO:0000256" key="5">
    <source>
        <dbReference type="SAM" id="Phobius"/>
    </source>
</evidence>
<dbReference type="InterPro" id="IPR001841">
    <property type="entry name" value="Znf_RING"/>
</dbReference>
<organism evidence="7 8">
    <name type="scientific">Karstenula rhodostoma CBS 690.94</name>
    <dbReference type="NCBI Taxonomy" id="1392251"/>
    <lineage>
        <taxon>Eukaryota</taxon>
        <taxon>Fungi</taxon>
        <taxon>Dikarya</taxon>
        <taxon>Ascomycota</taxon>
        <taxon>Pezizomycotina</taxon>
        <taxon>Dothideomycetes</taxon>
        <taxon>Pleosporomycetidae</taxon>
        <taxon>Pleosporales</taxon>
        <taxon>Massarineae</taxon>
        <taxon>Didymosphaeriaceae</taxon>
        <taxon>Karstenula</taxon>
    </lineage>
</organism>
<evidence type="ECO:0000259" key="6">
    <source>
        <dbReference type="PROSITE" id="PS50089"/>
    </source>
</evidence>
<dbReference type="Proteomes" id="UP000799764">
    <property type="component" value="Unassembled WGS sequence"/>
</dbReference>